<comment type="similarity">
    <text evidence="2">Belongs to the aldehyde dehydrogenase family.</text>
</comment>
<evidence type="ECO:0000259" key="9">
    <source>
        <dbReference type="Pfam" id="PF00171"/>
    </source>
</evidence>
<dbReference type="EC" id="1.2.1.88" evidence="3"/>
<dbReference type="InterPro" id="IPR050485">
    <property type="entry name" value="Proline_metab_enzyme"/>
</dbReference>
<accession>A0ABS4GD53</accession>
<protein>
    <recommendedName>
        <fullName evidence="7">L-glutamate gamma-semialdehyde dehydrogenase</fullName>
        <ecNumber evidence="3">1.2.1.88</ecNumber>
    </recommendedName>
    <alternativeName>
        <fullName evidence="7">L-glutamate gamma-semialdehyde dehydrogenase</fullName>
    </alternativeName>
</protein>
<name>A0ABS4GD53_9FIRM</name>
<dbReference type="SUPFAM" id="SSF53720">
    <property type="entry name" value="ALDH-like"/>
    <property type="match status" value="1"/>
</dbReference>
<dbReference type="InterPro" id="IPR016162">
    <property type="entry name" value="Ald_DH_N"/>
</dbReference>
<comment type="caution">
    <text evidence="10">The sequence shown here is derived from an EMBL/GenBank/DDBJ whole genome shotgun (WGS) entry which is preliminary data.</text>
</comment>
<evidence type="ECO:0000256" key="3">
    <source>
        <dbReference type="ARBA" id="ARBA00012884"/>
    </source>
</evidence>
<evidence type="ECO:0000256" key="7">
    <source>
        <dbReference type="ARBA" id="ARBA00032259"/>
    </source>
</evidence>
<evidence type="ECO:0000256" key="6">
    <source>
        <dbReference type="ARBA" id="ARBA00023062"/>
    </source>
</evidence>
<evidence type="ECO:0000313" key="10">
    <source>
        <dbReference type="EMBL" id="MBP1925611.1"/>
    </source>
</evidence>
<gene>
    <name evidence="10" type="ORF">J2Z76_001470</name>
</gene>
<evidence type="ECO:0000313" key="11">
    <source>
        <dbReference type="Proteomes" id="UP001519342"/>
    </source>
</evidence>
<dbReference type="RefSeq" id="WP_209511331.1">
    <property type="nucleotide sequence ID" value="NZ_JAGGKS010000003.1"/>
</dbReference>
<organism evidence="10 11">
    <name type="scientific">Sedimentibacter acidaminivorans</name>
    <dbReference type="NCBI Taxonomy" id="913099"/>
    <lineage>
        <taxon>Bacteria</taxon>
        <taxon>Bacillati</taxon>
        <taxon>Bacillota</taxon>
        <taxon>Tissierellia</taxon>
        <taxon>Sedimentibacter</taxon>
    </lineage>
</organism>
<dbReference type="CDD" id="cd07123">
    <property type="entry name" value="ALDH_F4-17_P5CDH"/>
    <property type="match status" value="1"/>
</dbReference>
<evidence type="ECO:0000256" key="5">
    <source>
        <dbReference type="ARBA" id="ARBA00023027"/>
    </source>
</evidence>
<evidence type="ECO:0000256" key="8">
    <source>
        <dbReference type="ARBA" id="ARBA00048142"/>
    </source>
</evidence>
<evidence type="ECO:0000256" key="4">
    <source>
        <dbReference type="ARBA" id="ARBA00023002"/>
    </source>
</evidence>
<dbReference type="Pfam" id="PF00171">
    <property type="entry name" value="Aldedh"/>
    <property type="match status" value="1"/>
</dbReference>
<dbReference type="PANTHER" id="PTHR42862:SF1">
    <property type="entry name" value="DELTA-1-PYRROLINE-5-CARBOXYLATE DEHYDROGENASE 2, ISOFORM A-RELATED"/>
    <property type="match status" value="1"/>
</dbReference>
<dbReference type="NCBIfam" id="TIGR01236">
    <property type="entry name" value="D1pyr5carbox1"/>
    <property type="match status" value="1"/>
</dbReference>
<comment type="pathway">
    <text evidence="1">Amino-acid degradation; L-proline degradation into L-glutamate; L-glutamate from L-proline: step 2/2.</text>
</comment>
<dbReference type="InterPro" id="IPR016161">
    <property type="entry name" value="Ald_DH/histidinol_DH"/>
</dbReference>
<dbReference type="EMBL" id="JAGGKS010000003">
    <property type="protein sequence ID" value="MBP1925611.1"/>
    <property type="molecule type" value="Genomic_DNA"/>
</dbReference>
<keyword evidence="6" id="KW-0642">Proline metabolism</keyword>
<reference evidence="10 11" key="1">
    <citation type="submission" date="2021-03" db="EMBL/GenBank/DDBJ databases">
        <title>Genomic Encyclopedia of Type Strains, Phase IV (KMG-IV): sequencing the most valuable type-strain genomes for metagenomic binning, comparative biology and taxonomic classification.</title>
        <authorList>
            <person name="Goeker M."/>
        </authorList>
    </citation>
    <scope>NUCLEOTIDE SEQUENCE [LARGE SCALE GENOMIC DNA]</scope>
    <source>
        <strain evidence="10 11">DSM 24004</strain>
    </source>
</reference>
<dbReference type="Gene3D" id="3.40.309.10">
    <property type="entry name" value="Aldehyde Dehydrogenase, Chain A, domain 2"/>
    <property type="match status" value="1"/>
</dbReference>
<dbReference type="InterPro" id="IPR015590">
    <property type="entry name" value="Aldehyde_DH_dom"/>
</dbReference>
<proteinExistence type="inferred from homology"/>
<comment type="catalytic activity">
    <reaction evidence="8">
        <text>L-glutamate 5-semialdehyde + NAD(+) + H2O = L-glutamate + NADH + 2 H(+)</text>
        <dbReference type="Rhea" id="RHEA:30235"/>
        <dbReference type="ChEBI" id="CHEBI:15377"/>
        <dbReference type="ChEBI" id="CHEBI:15378"/>
        <dbReference type="ChEBI" id="CHEBI:29985"/>
        <dbReference type="ChEBI" id="CHEBI:57540"/>
        <dbReference type="ChEBI" id="CHEBI:57945"/>
        <dbReference type="ChEBI" id="CHEBI:58066"/>
        <dbReference type="EC" id="1.2.1.88"/>
    </reaction>
</comment>
<dbReference type="InterPro" id="IPR005931">
    <property type="entry name" value="P5CDH/ALDH4A1"/>
</dbReference>
<dbReference type="PROSITE" id="PS00070">
    <property type="entry name" value="ALDEHYDE_DEHYDR_CYS"/>
    <property type="match status" value="1"/>
</dbReference>
<keyword evidence="5" id="KW-0520">NAD</keyword>
<sequence length="531" mass="58939">MNNNIIEEINFVNEPVLNYDLGSTERTELEAELVNIKNGIIDIPVIIGGKEIRTGNKGLCILPHNKNKVIGEFHKAGKKEIEMAIEEALNAKEKWEKLPWQSRIAIFLRAAELAAGPWRAKLNASTMLTQSKTYKQAEIDSACELVDFFRNNAVCLQQIYSEQPLSTKKVWNKTEYRPLEGFIFAVSPFNFTSIACNLPSAPAIAGNTVLWKPASNTVYTSYVIYKLFQEAGLPDGVINFIPGNAGEISDTVLSNKNLSGIHFTGSTKVFQNMWTAIGNNIYNYKTFPRLVGETGGKNYIIVHNSANINSASRGLIDGAFEYQGQKCSAASRAYIAKSVWSEVKENILEKAANIKFGDIEEIDTFMGAVIDKKSFDTIKNYIEYAKNSKDAEIIFGGNCDDKIGYFVEPTIIVTSDPHFKTMEEEIFGPVMTIYVYEDEKFSDMLSLVDSTSNYGLTGAIFAKDRYAIEQAQKALVYTAGNFYINDRPTGAVVGQQPFGGSRLSGTNDKAGSKINLMRWISPKVTKETLAN</sequence>
<dbReference type="GO" id="GO:0003842">
    <property type="term" value="F:L-glutamate gamma-semialdehyde dehydrogenase activity"/>
    <property type="evidence" value="ECO:0007669"/>
    <property type="project" value="UniProtKB-EC"/>
</dbReference>
<keyword evidence="4 10" id="KW-0560">Oxidoreductase</keyword>
<keyword evidence="11" id="KW-1185">Reference proteome</keyword>
<dbReference type="InterPro" id="IPR016160">
    <property type="entry name" value="Ald_DH_CS_CYS"/>
</dbReference>
<dbReference type="InterPro" id="IPR016163">
    <property type="entry name" value="Ald_DH_C"/>
</dbReference>
<evidence type="ECO:0000256" key="1">
    <source>
        <dbReference type="ARBA" id="ARBA00004786"/>
    </source>
</evidence>
<dbReference type="Gene3D" id="3.40.605.10">
    <property type="entry name" value="Aldehyde Dehydrogenase, Chain A, domain 1"/>
    <property type="match status" value="1"/>
</dbReference>
<evidence type="ECO:0000256" key="2">
    <source>
        <dbReference type="ARBA" id="ARBA00009986"/>
    </source>
</evidence>
<dbReference type="Proteomes" id="UP001519342">
    <property type="component" value="Unassembled WGS sequence"/>
</dbReference>
<dbReference type="PANTHER" id="PTHR42862">
    <property type="entry name" value="DELTA-1-PYRROLINE-5-CARBOXYLATE DEHYDROGENASE 1, ISOFORM A-RELATED"/>
    <property type="match status" value="1"/>
</dbReference>
<feature type="domain" description="Aldehyde dehydrogenase" evidence="9">
    <location>
        <begin position="61"/>
        <end position="522"/>
    </location>
</feature>